<keyword evidence="2 3" id="KW-0456">Lyase</keyword>
<dbReference type="PANTHER" id="PTHR21240">
    <property type="entry name" value="2-AMINO-3-CARBOXYLMUCONATE-6-SEMIALDEHYDE DECARBOXYLASE"/>
    <property type="match status" value="1"/>
</dbReference>
<dbReference type="Proteomes" id="UP000269276">
    <property type="component" value="Unassembled WGS sequence"/>
</dbReference>
<proteinExistence type="inferred from homology"/>
<dbReference type="SUPFAM" id="SSF51556">
    <property type="entry name" value="Metallo-dependent hydrolases"/>
    <property type="match status" value="1"/>
</dbReference>
<evidence type="ECO:0000313" key="6">
    <source>
        <dbReference type="EMBL" id="RMY75918.1"/>
    </source>
</evidence>
<dbReference type="EMBL" id="QWIP01000048">
    <property type="protein sequence ID" value="RMY75918.1"/>
    <property type="molecule type" value="Genomic_DNA"/>
</dbReference>
<dbReference type="InterPro" id="IPR032465">
    <property type="entry name" value="ACMSD"/>
</dbReference>
<feature type="chain" id="PRO_5018239590" description="Amidohydrolase-related domain-containing protein" evidence="4">
    <location>
        <begin position="18"/>
        <end position="387"/>
    </location>
</feature>
<evidence type="ECO:0000256" key="1">
    <source>
        <dbReference type="ARBA" id="ARBA00022793"/>
    </source>
</evidence>
<gene>
    <name evidence="6" type="ORF">D0863_02284</name>
</gene>
<dbReference type="PANTHER" id="PTHR21240:SF32">
    <property type="entry name" value="AMIDOHYDROLASE-RELATED DOMAIN-CONTAINING PROTEIN"/>
    <property type="match status" value="1"/>
</dbReference>
<dbReference type="OrthoDB" id="2832284at2759"/>
<feature type="domain" description="Amidohydrolase-related" evidence="5">
    <location>
        <begin position="70"/>
        <end position="385"/>
    </location>
</feature>
<dbReference type="VEuPathDB" id="FungiDB:BTJ68_13875"/>
<reference evidence="6 7" key="1">
    <citation type="journal article" date="2018" name="BMC Genomics">
        <title>Genomic evidence for intraspecific hybridization in a clonal and extremely halotolerant yeast.</title>
        <authorList>
            <person name="Gostincar C."/>
            <person name="Stajich J.E."/>
            <person name="Zupancic J."/>
            <person name="Zalar P."/>
            <person name="Gunde-Cimerman N."/>
        </authorList>
    </citation>
    <scope>NUCLEOTIDE SEQUENCE [LARGE SCALE GENOMIC DNA]</scope>
    <source>
        <strain evidence="6 7">EXF-2682</strain>
    </source>
</reference>
<dbReference type="AlphaFoldDB" id="A0A3M7EH13"/>
<dbReference type="GO" id="GO:0016831">
    <property type="term" value="F:carboxy-lyase activity"/>
    <property type="evidence" value="ECO:0007669"/>
    <property type="project" value="UniProtKB-KW"/>
</dbReference>
<dbReference type="InterPro" id="IPR032466">
    <property type="entry name" value="Metal_Hydrolase"/>
</dbReference>
<dbReference type="Pfam" id="PF04909">
    <property type="entry name" value="Amidohydro_2"/>
    <property type="match status" value="1"/>
</dbReference>
<dbReference type="GO" id="GO:0019748">
    <property type="term" value="P:secondary metabolic process"/>
    <property type="evidence" value="ECO:0007669"/>
    <property type="project" value="TreeGrafter"/>
</dbReference>
<comment type="similarity">
    <text evidence="3">Belongs to the metallo-dependent hydrolases superfamily.</text>
</comment>
<sequence length="387" mass="42513">MRLSLPAFLGIFTHATAANITQQIITAAQSDDINVFSLPFASEALASIEELYVHASNLLVPKKVQNGSRVDVHAHVVPPWYHAAVPFTAQSPTPEWSIDKHLEFMANNSIRNGVLSISAPGSTVFPGSKEKSVALARLLNEYLAVLAKVAPKQFSFFAVVPLPWYLCRTLKLRSITEAKYATRVLGAVGMGLLSNHEGYYLGNRSFTPFFQYLDEDPEGRKCVFVHPNAPCLHDGDGNLIDANPTPYPAGLVELYFETARIFMDLTISRTIANFTRLHWIVPHAGGAFPSIEDRFITSQSADVIALSKAAYSTRFWWDAAGPVFPHQVLGLLGYGVPSSQLLYGSDFPYAPPFSYSYEIAAIQNASFLDPAEKRSLFEGNVEKALGP</sequence>
<dbReference type="GO" id="GO:0016787">
    <property type="term" value="F:hydrolase activity"/>
    <property type="evidence" value="ECO:0007669"/>
    <property type="project" value="InterPro"/>
</dbReference>
<accession>A0A3M7EH13</accession>
<keyword evidence="1 3" id="KW-0210">Decarboxylase</keyword>
<evidence type="ECO:0000259" key="5">
    <source>
        <dbReference type="Pfam" id="PF04909"/>
    </source>
</evidence>
<feature type="signal peptide" evidence="4">
    <location>
        <begin position="1"/>
        <end position="17"/>
    </location>
</feature>
<evidence type="ECO:0000256" key="3">
    <source>
        <dbReference type="RuleBase" id="RU366045"/>
    </source>
</evidence>
<comment type="caution">
    <text evidence="6">The sequence shown here is derived from an EMBL/GenBank/DDBJ whole genome shotgun (WGS) entry which is preliminary data.</text>
</comment>
<dbReference type="GO" id="GO:0005829">
    <property type="term" value="C:cytosol"/>
    <property type="evidence" value="ECO:0007669"/>
    <property type="project" value="TreeGrafter"/>
</dbReference>
<evidence type="ECO:0000256" key="4">
    <source>
        <dbReference type="SAM" id="SignalP"/>
    </source>
</evidence>
<evidence type="ECO:0000256" key="2">
    <source>
        <dbReference type="ARBA" id="ARBA00023239"/>
    </source>
</evidence>
<evidence type="ECO:0000313" key="7">
    <source>
        <dbReference type="Proteomes" id="UP000269276"/>
    </source>
</evidence>
<protein>
    <recommendedName>
        <fullName evidence="5">Amidohydrolase-related domain-containing protein</fullName>
    </recommendedName>
</protein>
<name>A0A3M7EH13_HORWE</name>
<organism evidence="6 7">
    <name type="scientific">Hortaea werneckii</name>
    <name type="common">Black yeast</name>
    <name type="synonym">Cladosporium werneckii</name>
    <dbReference type="NCBI Taxonomy" id="91943"/>
    <lineage>
        <taxon>Eukaryota</taxon>
        <taxon>Fungi</taxon>
        <taxon>Dikarya</taxon>
        <taxon>Ascomycota</taxon>
        <taxon>Pezizomycotina</taxon>
        <taxon>Dothideomycetes</taxon>
        <taxon>Dothideomycetidae</taxon>
        <taxon>Mycosphaerellales</taxon>
        <taxon>Teratosphaeriaceae</taxon>
        <taxon>Hortaea</taxon>
    </lineage>
</organism>
<dbReference type="InterPro" id="IPR006680">
    <property type="entry name" value="Amidohydro-rel"/>
</dbReference>
<keyword evidence="4" id="KW-0732">Signal</keyword>
<dbReference type="Gene3D" id="3.20.20.140">
    <property type="entry name" value="Metal-dependent hydrolases"/>
    <property type="match status" value="1"/>
</dbReference>